<comment type="caution">
    <text evidence="2">The sequence shown here is derived from an EMBL/GenBank/DDBJ whole genome shotgun (WGS) entry which is preliminary data.</text>
</comment>
<sequence length="86" mass="10184">RAFVLPHFYYCSQVWHHCGSRNTKKIEKVNERALRYVYKDKTSAYYELLQRIGTAPTCIKELVKMRNNKYDLRGNNTLSLPKVNTT</sequence>
<feature type="non-terminal residue" evidence="2">
    <location>
        <position position="1"/>
    </location>
</feature>
<dbReference type="Pfam" id="PF17408">
    <property type="entry name" value="MCD_N"/>
    <property type="match status" value="1"/>
</dbReference>
<feature type="non-terminal residue" evidence="2">
    <location>
        <position position="86"/>
    </location>
</feature>
<dbReference type="EMBL" id="CALNXK010000044">
    <property type="protein sequence ID" value="CAH3127709.1"/>
    <property type="molecule type" value="Genomic_DNA"/>
</dbReference>
<organism evidence="2 3">
    <name type="scientific">Porites lobata</name>
    <dbReference type="NCBI Taxonomy" id="104759"/>
    <lineage>
        <taxon>Eukaryota</taxon>
        <taxon>Metazoa</taxon>
        <taxon>Cnidaria</taxon>
        <taxon>Anthozoa</taxon>
        <taxon>Hexacorallia</taxon>
        <taxon>Scleractinia</taxon>
        <taxon>Fungiina</taxon>
        <taxon>Poritidae</taxon>
        <taxon>Porites</taxon>
    </lineage>
</organism>
<dbReference type="Proteomes" id="UP001159405">
    <property type="component" value="Unassembled WGS sequence"/>
</dbReference>
<name>A0ABN8NZ31_9CNID</name>
<reference evidence="2 3" key="1">
    <citation type="submission" date="2022-05" db="EMBL/GenBank/DDBJ databases">
        <authorList>
            <consortium name="Genoscope - CEA"/>
            <person name="William W."/>
        </authorList>
    </citation>
    <scope>NUCLEOTIDE SEQUENCE [LARGE SCALE GENOMIC DNA]</scope>
</reference>
<keyword evidence="3" id="KW-1185">Reference proteome</keyword>
<accession>A0ABN8NZ31</accession>
<protein>
    <recommendedName>
        <fullName evidence="1">Malonyl-CoA decarboxylase N-terminal domain-containing protein</fullName>
    </recommendedName>
</protein>
<evidence type="ECO:0000313" key="3">
    <source>
        <dbReference type="Proteomes" id="UP001159405"/>
    </source>
</evidence>
<proteinExistence type="predicted"/>
<evidence type="ECO:0000259" key="1">
    <source>
        <dbReference type="Pfam" id="PF17408"/>
    </source>
</evidence>
<dbReference type="InterPro" id="IPR035372">
    <property type="entry name" value="MCD_N"/>
</dbReference>
<gene>
    <name evidence="2" type="ORF">PLOB_00033144</name>
</gene>
<feature type="domain" description="Malonyl-CoA decarboxylase N-terminal" evidence="1">
    <location>
        <begin position="31"/>
        <end position="76"/>
    </location>
</feature>
<evidence type="ECO:0000313" key="2">
    <source>
        <dbReference type="EMBL" id="CAH3127709.1"/>
    </source>
</evidence>